<protein>
    <submittedName>
        <fullName evidence="1">Uncharacterized protein</fullName>
    </submittedName>
</protein>
<reference evidence="2" key="1">
    <citation type="submission" date="2016-10" db="EMBL/GenBank/DDBJ databases">
        <authorList>
            <person name="Varghese N."/>
            <person name="Submissions S."/>
        </authorList>
    </citation>
    <scope>NUCLEOTIDE SEQUENCE [LARGE SCALE GENOMIC DNA]</scope>
    <source>
        <strain evidence="2">CGMCC 1.10329</strain>
    </source>
</reference>
<dbReference type="Proteomes" id="UP000183769">
    <property type="component" value="Unassembled WGS sequence"/>
</dbReference>
<dbReference type="AlphaFoldDB" id="A0A1I5URT8"/>
<dbReference type="RefSeq" id="WP_074879669.1">
    <property type="nucleotide sequence ID" value="NZ_FOXI01000014.1"/>
</dbReference>
<keyword evidence="2" id="KW-1185">Reference proteome</keyword>
<name>A0A1I5URT8_9EURY</name>
<sequence>MVNETLALKRIGEWADLSGEEFHLYLDIAADVQSEKLDEQEGSERLSGEQYFDFLNEQVLPDERVIDELELAGLSEEKLQRFRDGQVPILEMYSEQYKLDYGLDQVADFVMMLKFVRDYMKLTGEDSVAPRNRLQYLLYLVNLELSKEDTLPNRSNRTTLGNLEHTGYRYNFSKGSGPYSQKLYRDKNRLFAQSLLHEEVMEERVSEGDEPYEISLGENGERLIAKYGKKLDNLDSVLLKEWDLQQRDVIREYGTKSMEELKELVRSMPQFQATPKNEELLKARQRDFDEPVDPIQELMLNV</sequence>
<evidence type="ECO:0000313" key="1">
    <source>
        <dbReference type="EMBL" id="SFP97912.1"/>
    </source>
</evidence>
<dbReference type="OrthoDB" id="350731at2157"/>
<dbReference type="GeneID" id="34508922"/>
<dbReference type="EMBL" id="FOXI01000014">
    <property type="protein sequence ID" value="SFP97912.1"/>
    <property type="molecule type" value="Genomic_DNA"/>
</dbReference>
<organism evidence="1 2">
    <name type="scientific">Halolamina pelagica</name>
    <dbReference type="NCBI Taxonomy" id="699431"/>
    <lineage>
        <taxon>Archaea</taxon>
        <taxon>Methanobacteriati</taxon>
        <taxon>Methanobacteriota</taxon>
        <taxon>Stenosarchaea group</taxon>
        <taxon>Halobacteria</taxon>
        <taxon>Halobacteriales</taxon>
        <taxon>Haloferacaceae</taxon>
    </lineage>
</organism>
<proteinExistence type="predicted"/>
<evidence type="ECO:0000313" key="2">
    <source>
        <dbReference type="Proteomes" id="UP000183769"/>
    </source>
</evidence>
<gene>
    <name evidence="1" type="ORF">SAMN05216277_11429</name>
</gene>
<accession>A0A1I5URT8</accession>